<dbReference type="Proteomes" id="UP000294744">
    <property type="component" value="Unassembled WGS sequence"/>
</dbReference>
<dbReference type="GO" id="GO:0003677">
    <property type="term" value="F:DNA binding"/>
    <property type="evidence" value="ECO:0007669"/>
    <property type="project" value="UniProtKB-KW"/>
</dbReference>
<dbReference type="InterPro" id="IPR010998">
    <property type="entry name" value="Integrase_recombinase_N"/>
</dbReference>
<accession>A0A4R4V2B6</accession>
<reference evidence="2 3" key="1">
    <citation type="submission" date="2019-03" db="EMBL/GenBank/DDBJ databases">
        <title>Draft genome sequences of novel Actinobacteria.</title>
        <authorList>
            <person name="Sahin N."/>
            <person name="Ay H."/>
            <person name="Saygin H."/>
        </authorList>
    </citation>
    <scope>NUCLEOTIDE SEQUENCE [LARGE SCALE GENOMIC DNA]</scope>
    <source>
        <strain evidence="2 3">16K404</strain>
    </source>
</reference>
<evidence type="ECO:0000313" key="3">
    <source>
        <dbReference type="Proteomes" id="UP000294744"/>
    </source>
</evidence>
<dbReference type="Gene3D" id="1.10.150.130">
    <property type="match status" value="1"/>
</dbReference>
<protein>
    <submittedName>
        <fullName evidence="2">Uncharacterized protein</fullName>
    </submittedName>
</protein>
<evidence type="ECO:0000313" key="2">
    <source>
        <dbReference type="EMBL" id="TDC95814.1"/>
    </source>
</evidence>
<sequence length="117" mass="12932">MGDEITASTRIKLAADLRLRELDESSKSVRTKRTYRESWDRDLSPAVAELRGSEITVSLATRVLRSIHDQAGPGSAKHAKVVLGGIMALFVRHDAFENNPISMRWLRSAAGLASSWL</sequence>
<dbReference type="EMBL" id="SMKV01000003">
    <property type="protein sequence ID" value="TDC95814.1"/>
    <property type="molecule type" value="Genomic_DNA"/>
</dbReference>
<gene>
    <name evidence="2" type="ORF">E1161_03230</name>
</gene>
<dbReference type="AlphaFoldDB" id="A0A4R4V2B6"/>
<dbReference type="RefSeq" id="WP_132619397.1">
    <property type="nucleotide sequence ID" value="NZ_SMKV01000003.1"/>
</dbReference>
<organism evidence="2 3">
    <name type="scientific">Saccharopolyspora aridisoli</name>
    <dbReference type="NCBI Taxonomy" id="2530385"/>
    <lineage>
        <taxon>Bacteria</taxon>
        <taxon>Bacillati</taxon>
        <taxon>Actinomycetota</taxon>
        <taxon>Actinomycetes</taxon>
        <taxon>Pseudonocardiales</taxon>
        <taxon>Pseudonocardiaceae</taxon>
        <taxon>Saccharopolyspora</taxon>
    </lineage>
</organism>
<dbReference type="InterPro" id="IPR011010">
    <property type="entry name" value="DNA_brk_join_enz"/>
</dbReference>
<dbReference type="SUPFAM" id="SSF56349">
    <property type="entry name" value="DNA breaking-rejoining enzymes"/>
    <property type="match status" value="1"/>
</dbReference>
<keyword evidence="1" id="KW-0238">DNA-binding</keyword>
<evidence type="ECO:0000256" key="1">
    <source>
        <dbReference type="ARBA" id="ARBA00023125"/>
    </source>
</evidence>
<comment type="caution">
    <text evidence="2">The sequence shown here is derived from an EMBL/GenBank/DDBJ whole genome shotgun (WGS) entry which is preliminary data.</text>
</comment>
<proteinExistence type="predicted"/>
<dbReference type="OrthoDB" id="4326943at2"/>
<name>A0A4R4V2B6_9PSEU</name>
<keyword evidence="3" id="KW-1185">Reference proteome</keyword>